<comment type="similarity">
    <text evidence="1">Belongs to the peptidase S33 family.</text>
</comment>
<feature type="domain" description="Peptidase S33 tripeptidyl aminopeptidase-like C-terminal" evidence="5">
    <location>
        <begin position="394"/>
        <end position="480"/>
    </location>
</feature>
<dbReference type="InterPro" id="IPR029058">
    <property type="entry name" value="AB_hydrolase_fold"/>
</dbReference>
<keyword evidence="3" id="KW-0732">Signal</keyword>
<gene>
    <name evidence="6" type="ORF">C8E97_4473</name>
</gene>
<evidence type="ECO:0000259" key="4">
    <source>
        <dbReference type="Pfam" id="PF00561"/>
    </source>
</evidence>
<reference evidence="6 7" key="1">
    <citation type="submission" date="2018-10" db="EMBL/GenBank/DDBJ databases">
        <title>Sequencing the genomes of 1000 actinobacteria strains.</title>
        <authorList>
            <person name="Klenk H.-P."/>
        </authorList>
    </citation>
    <scope>NUCLEOTIDE SEQUENCE [LARGE SCALE GENOMIC DNA]</scope>
    <source>
        <strain evidence="6 7">DSM 43800</strain>
    </source>
</reference>
<keyword evidence="2" id="KW-0378">Hydrolase</keyword>
<dbReference type="InterPro" id="IPR000073">
    <property type="entry name" value="AB_hydrolase_1"/>
</dbReference>
<feature type="signal peptide" evidence="3">
    <location>
        <begin position="1"/>
        <end position="28"/>
    </location>
</feature>
<dbReference type="AlphaFoldDB" id="A0A495W2D8"/>
<dbReference type="Proteomes" id="UP000282084">
    <property type="component" value="Unassembled WGS sequence"/>
</dbReference>
<proteinExistence type="inferred from homology"/>
<name>A0A495W2D8_9PSEU</name>
<dbReference type="PANTHER" id="PTHR43248">
    <property type="entry name" value="2-SUCCINYL-6-HYDROXY-2,4-CYCLOHEXADIENE-1-CARBOXYLATE SYNTHASE"/>
    <property type="match status" value="1"/>
</dbReference>
<organism evidence="6 7">
    <name type="scientific">Saccharothrix australiensis</name>
    <dbReference type="NCBI Taxonomy" id="2072"/>
    <lineage>
        <taxon>Bacteria</taxon>
        <taxon>Bacillati</taxon>
        <taxon>Actinomycetota</taxon>
        <taxon>Actinomycetes</taxon>
        <taxon>Pseudonocardiales</taxon>
        <taxon>Pseudonocardiaceae</taxon>
        <taxon>Saccharothrix</taxon>
    </lineage>
</organism>
<evidence type="ECO:0000256" key="2">
    <source>
        <dbReference type="ARBA" id="ARBA00022801"/>
    </source>
</evidence>
<dbReference type="PANTHER" id="PTHR43248:SF25">
    <property type="entry name" value="AB HYDROLASE-1 DOMAIN-CONTAINING PROTEIN-RELATED"/>
    <property type="match status" value="1"/>
</dbReference>
<evidence type="ECO:0000256" key="3">
    <source>
        <dbReference type="SAM" id="SignalP"/>
    </source>
</evidence>
<dbReference type="Pfam" id="PF08386">
    <property type="entry name" value="Abhydrolase_4"/>
    <property type="match status" value="1"/>
</dbReference>
<dbReference type="GO" id="GO:0016787">
    <property type="term" value="F:hydrolase activity"/>
    <property type="evidence" value="ECO:0007669"/>
    <property type="project" value="UniProtKB-KW"/>
</dbReference>
<comment type="caution">
    <text evidence="6">The sequence shown here is derived from an EMBL/GenBank/DDBJ whole genome shotgun (WGS) entry which is preliminary data.</text>
</comment>
<feature type="chain" id="PRO_5039634626" evidence="3">
    <location>
        <begin position="29"/>
        <end position="480"/>
    </location>
</feature>
<protein>
    <submittedName>
        <fullName evidence="6">TAP-like protein</fullName>
    </submittedName>
</protein>
<dbReference type="SUPFAM" id="SSF53474">
    <property type="entry name" value="alpha/beta-Hydrolases"/>
    <property type="match status" value="1"/>
</dbReference>
<dbReference type="Gene3D" id="3.40.50.1820">
    <property type="entry name" value="alpha/beta hydrolase"/>
    <property type="match status" value="1"/>
</dbReference>
<keyword evidence="7" id="KW-1185">Reference proteome</keyword>
<evidence type="ECO:0000313" key="7">
    <source>
        <dbReference type="Proteomes" id="UP000282084"/>
    </source>
</evidence>
<dbReference type="Pfam" id="PF00561">
    <property type="entry name" value="Abhydrolase_1"/>
    <property type="match status" value="1"/>
</dbReference>
<evidence type="ECO:0000256" key="1">
    <source>
        <dbReference type="ARBA" id="ARBA00010088"/>
    </source>
</evidence>
<dbReference type="EMBL" id="RBXO01000001">
    <property type="protein sequence ID" value="RKT55786.1"/>
    <property type="molecule type" value="Genomic_DNA"/>
</dbReference>
<dbReference type="InterPro" id="IPR013595">
    <property type="entry name" value="Pept_S33_TAP-like_C"/>
</dbReference>
<sequence>MANRHLRRLITLVAVVALAPLTVAPAIAEPAPASRLDWAPCPDGGGRSGVECATLDVPVDWSEPRGRTVTLVLGRLKAEGRARGSVLVGFGGPSGGYVRALGDLFGEAYGGLRRRMDVVTWDIRGGPGNLGMSTPRLRCDWRMAVVPRYPRDEAEYEQLTATNRADAEKCRSTDPELFDNMDSASNARDMEAIRRALGEPKLNFYGASYAGFFGQAYARLFPHRVRTLVLDGTWSHSNENWQSELAALAQDHERTLRRFFDWCAADTSCALHGGDASRHWREVTARADREPIPAPSVDADYSGRDLRALGLLAALRGPERWGRLAEAIRDAERGDASGFAPAGARLPYPAVPAPGAVECLDWPRAHGYQRLSAMTDQLHRTAPHVGASAPLPMNLLRCEGWPTPVTNPPQPLPRHLPPLLGAGAWNEIDAVGRVVAQVPGSRTIRHEAAGHTLYLDNPCARAHIDRYLTSRIMPEPGTEC</sequence>
<evidence type="ECO:0000313" key="6">
    <source>
        <dbReference type="EMBL" id="RKT55786.1"/>
    </source>
</evidence>
<dbReference type="InterPro" id="IPR051601">
    <property type="entry name" value="Serine_prot/Carboxylest_S33"/>
</dbReference>
<evidence type="ECO:0000259" key="5">
    <source>
        <dbReference type="Pfam" id="PF08386"/>
    </source>
</evidence>
<accession>A0A495W2D8</accession>
<feature type="domain" description="AB hydrolase-1" evidence="4">
    <location>
        <begin position="171"/>
        <end position="270"/>
    </location>
</feature>
<dbReference type="OrthoDB" id="5519806at2"/>